<accession>A0A1H7ULC8</accession>
<evidence type="ECO:0000313" key="2">
    <source>
        <dbReference type="Proteomes" id="UP000198990"/>
    </source>
</evidence>
<dbReference type="RefSeq" id="WP_091625923.1">
    <property type="nucleotide sequence ID" value="NZ_FNZN01000007.1"/>
</dbReference>
<sequence>MDENNPVEFYIKLKEQLEATSKWPSNYLYKFIVKSDTDKVDKIHKIFDNIGAVINSKKSKNGKYTSVSITVYLNSPDDVIIKYKEVGEIEGVISL</sequence>
<evidence type="ECO:0008006" key="3">
    <source>
        <dbReference type="Google" id="ProtNLM"/>
    </source>
</evidence>
<dbReference type="Pfam" id="PF04359">
    <property type="entry name" value="DUF493"/>
    <property type="match status" value="1"/>
</dbReference>
<keyword evidence="2" id="KW-1185">Reference proteome</keyword>
<dbReference type="EMBL" id="FNZN01000007">
    <property type="protein sequence ID" value="SEL97823.1"/>
    <property type="molecule type" value="Genomic_DNA"/>
</dbReference>
<proteinExistence type="predicted"/>
<name>A0A1H7ULC8_9FLAO</name>
<dbReference type="AlphaFoldDB" id="A0A1H7ULC8"/>
<gene>
    <name evidence="1" type="ORF">SAMN04488008_107159</name>
</gene>
<dbReference type="OrthoDB" id="5616097at2"/>
<protein>
    <recommendedName>
        <fullName evidence="3">DUF493 domain-containing protein</fullName>
    </recommendedName>
</protein>
<organism evidence="1 2">
    <name type="scientific">Maribacter orientalis</name>
    <dbReference type="NCBI Taxonomy" id="228957"/>
    <lineage>
        <taxon>Bacteria</taxon>
        <taxon>Pseudomonadati</taxon>
        <taxon>Bacteroidota</taxon>
        <taxon>Flavobacteriia</taxon>
        <taxon>Flavobacteriales</taxon>
        <taxon>Flavobacteriaceae</taxon>
        <taxon>Maribacter</taxon>
    </lineage>
</organism>
<dbReference type="SUPFAM" id="SSF117991">
    <property type="entry name" value="YbeD/HP0495-like"/>
    <property type="match status" value="1"/>
</dbReference>
<dbReference type="InterPro" id="IPR007454">
    <property type="entry name" value="UPF0250_YbeD-like"/>
</dbReference>
<dbReference type="STRING" id="228957.SAMN04488008_107159"/>
<evidence type="ECO:0000313" key="1">
    <source>
        <dbReference type="EMBL" id="SEL97823.1"/>
    </source>
</evidence>
<dbReference type="InterPro" id="IPR027471">
    <property type="entry name" value="YbeD-like_sf"/>
</dbReference>
<dbReference type="Gene3D" id="3.30.70.260">
    <property type="match status" value="1"/>
</dbReference>
<dbReference type="Proteomes" id="UP000198990">
    <property type="component" value="Unassembled WGS sequence"/>
</dbReference>
<reference evidence="2" key="1">
    <citation type="submission" date="2016-10" db="EMBL/GenBank/DDBJ databases">
        <authorList>
            <person name="Varghese N."/>
            <person name="Submissions S."/>
        </authorList>
    </citation>
    <scope>NUCLEOTIDE SEQUENCE [LARGE SCALE GENOMIC DNA]</scope>
    <source>
        <strain evidence="2">DSM 16471</strain>
    </source>
</reference>